<name>A0A3B0YJX1_9ZZZZ</name>
<dbReference type="InterPro" id="IPR018228">
    <property type="entry name" value="DNase_TatD-rel_CS"/>
</dbReference>
<evidence type="ECO:0000256" key="1">
    <source>
        <dbReference type="ARBA" id="ARBA00022723"/>
    </source>
</evidence>
<dbReference type="PROSITE" id="PS01137">
    <property type="entry name" value="TATD_1"/>
    <property type="match status" value="1"/>
</dbReference>
<dbReference type="Gene3D" id="3.20.20.140">
    <property type="entry name" value="Metal-dependent hydrolases"/>
    <property type="match status" value="1"/>
</dbReference>
<dbReference type="InterPro" id="IPR015991">
    <property type="entry name" value="TatD/YcfH-like"/>
</dbReference>
<dbReference type="PANTHER" id="PTHR46124">
    <property type="entry name" value="D-AMINOACYL-TRNA DEACYLASE"/>
    <property type="match status" value="1"/>
</dbReference>
<dbReference type="FunFam" id="3.20.20.140:FF:000005">
    <property type="entry name" value="TatD family hydrolase"/>
    <property type="match status" value="1"/>
</dbReference>
<dbReference type="CDD" id="cd01310">
    <property type="entry name" value="TatD_DNAse"/>
    <property type="match status" value="1"/>
</dbReference>
<accession>A0A3B0YJX1</accession>
<reference evidence="3" key="1">
    <citation type="submission" date="2018-06" db="EMBL/GenBank/DDBJ databases">
        <authorList>
            <person name="Zhirakovskaya E."/>
        </authorList>
    </citation>
    <scope>NUCLEOTIDE SEQUENCE</scope>
</reference>
<dbReference type="EMBL" id="UOFN01000118">
    <property type="protein sequence ID" value="VAW79701.1"/>
    <property type="molecule type" value="Genomic_DNA"/>
</dbReference>
<dbReference type="InterPro" id="IPR032466">
    <property type="entry name" value="Metal_Hydrolase"/>
</dbReference>
<dbReference type="GO" id="GO:0046872">
    <property type="term" value="F:metal ion binding"/>
    <property type="evidence" value="ECO:0007669"/>
    <property type="project" value="UniProtKB-KW"/>
</dbReference>
<protein>
    <submittedName>
        <fullName evidence="3">Uncharacterized metal-dependent hydrolase YcfH</fullName>
    </submittedName>
</protein>
<organism evidence="3">
    <name type="scientific">hydrothermal vent metagenome</name>
    <dbReference type="NCBI Taxonomy" id="652676"/>
    <lineage>
        <taxon>unclassified sequences</taxon>
        <taxon>metagenomes</taxon>
        <taxon>ecological metagenomes</taxon>
    </lineage>
</organism>
<dbReference type="NCBIfam" id="TIGR00010">
    <property type="entry name" value="YchF/TatD family DNA exonuclease"/>
    <property type="match status" value="1"/>
</dbReference>
<dbReference type="PANTHER" id="PTHR46124:SF2">
    <property type="entry name" value="D-AMINOACYL-TRNA DEACYLASE"/>
    <property type="match status" value="1"/>
</dbReference>
<proteinExistence type="predicted"/>
<dbReference type="PIRSF" id="PIRSF005902">
    <property type="entry name" value="DNase_TatD"/>
    <property type="match status" value="1"/>
</dbReference>
<keyword evidence="1" id="KW-0479">Metal-binding</keyword>
<dbReference type="GO" id="GO:0005829">
    <property type="term" value="C:cytosol"/>
    <property type="evidence" value="ECO:0007669"/>
    <property type="project" value="TreeGrafter"/>
</dbReference>
<dbReference type="InterPro" id="IPR001130">
    <property type="entry name" value="TatD-like"/>
</dbReference>
<dbReference type="SUPFAM" id="SSF51556">
    <property type="entry name" value="Metallo-dependent hydrolases"/>
    <property type="match status" value="1"/>
</dbReference>
<sequence length="256" mass="28941">MLVDSHCHLDILKLEDEAFADVISEAREADVQQMLCVSISLERFPAMMELIAPHPQILASVGVHPDGVDGEDPDEDRLVELADDSRIVAIGETGLDYFRIEGDAEWQRERFRRHIRAARASKKPLIVHTRAAKADTLRLLKEENAQEVGGVLHCFTEDWEMAKAAMEMNFYISFSGIVTFKNAVELKEVAKLVPADRMLVETDSPYLAPVPKRGKSNRPAYVRHVAEYLAELREESFEALAATTTRNFEDLFKTTR</sequence>
<evidence type="ECO:0000256" key="2">
    <source>
        <dbReference type="ARBA" id="ARBA00022801"/>
    </source>
</evidence>
<dbReference type="GO" id="GO:0016788">
    <property type="term" value="F:hydrolase activity, acting on ester bonds"/>
    <property type="evidence" value="ECO:0007669"/>
    <property type="project" value="InterPro"/>
</dbReference>
<dbReference type="Pfam" id="PF01026">
    <property type="entry name" value="TatD_DNase"/>
    <property type="match status" value="1"/>
</dbReference>
<dbReference type="AlphaFoldDB" id="A0A3B0YJX1"/>
<evidence type="ECO:0000313" key="3">
    <source>
        <dbReference type="EMBL" id="VAW79701.1"/>
    </source>
</evidence>
<dbReference type="GO" id="GO:0004536">
    <property type="term" value="F:DNA nuclease activity"/>
    <property type="evidence" value="ECO:0007669"/>
    <property type="project" value="InterPro"/>
</dbReference>
<gene>
    <name evidence="3" type="ORF">MNBD_GAMMA15-859</name>
</gene>
<keyword evidence="2 3" id="KW-0378">Hydrolase</keyword>